<evidence type="ECO:0000313" key="7">
    <source>
        <dbReference type="RefSeq" id="XP_032832760.1"/>
    </source>
</evidence>
<evidence type="ECO:0000259" key="3">
    <source>
        <dbReference type="SMART" id="SM01117"/>
    </source>
</evidence>
<reference evidence="7" key="4">
    <citation type="submission" date="2025-04" db="UniProtKB">
        <authorList>
            <consortium name="RefSeq"/>
        </authorList>
    </citation>
    <scope>IDENTIFICATION</scope>
    <source>
        <tissue evidence="7">Sperm</tissue>
    </source>
</reference>
<dbReference type="InterPro" id="IPR050577">
    <property type="entry name" value="MAPR/NEUFC/NENF-like"/>
</dbReference>
<reference evidence="4" key="1">
    <citation type="submission" date="2014-03" db="EMBL/GenBank/DDBJ databases">
        <authorList>
            <person name="Bryana M.B."/>
            <person name="Chung-Davidsona Y.-W."/>
            <person name="Ren J."/>
            <person name="Bowman S."/>
            <person name="Scottb A.P."/>
            <person name="Li W."/>
        </authorList>
    </citation>
    <scope>NUCLEOTIDE SEQUENCE</scope>
</reference>
<name>A0A0D3QJ49_PETMA</name>
<evidence type="ECO:0000313" key="5">
    <source>
        <dbReference type="EMBL" id="APA19931.1"/>
    </source>
</evidence>
<dbReference type="SUPFAM" id="SSF55856">
    <property type="entry name" value="Cytochrome b5-like heme/steroid binding domain"/>
    <property type="match status" value="1"/>
</dbReference>
<evidence type="ECO:0000256" key="2">
    <source>
        <dbReference type="SAM" id="MobiDB-lite"/>
    </source>
</evidence>
<keyword evidence="4 7" id="KW-0675">Receptor</keyword>
<dbReference type="KEGG" id="pmrn:116955656"/>
<dbReference type="InterPro" id="IPR001199">
    <property type="entry name" value="Cyt_B5-like_heme/steroid-bd"/>
</dbReference>
<dbReference type="GO" id="GO:0005783">
    <property type="term" value="C:endoplasmic reticulum"/>
    <property type="evidence" value="ECO:0007669"/>
    <property type="project" value="TreeGrafter"/>
</dbReference>
<dbReference type="GO" id="GO:0016020">
    <property type="term" value="C:membrane"/>
    <property type="evidence" value="ECO:0007669"/>
    <property type="project" value="TreeGrafter"/>
</dbReference>
<dbReference type="OrthoDB" id="547796at2759"/>
<gene>
    <name evidence="4 7" type="primary">PGRMC1</name>
</gene>
<comment type="similarity">
    <text evidence="1">Belongs to the cytochrome b5 family. MAPR subfamily.</text>
</comment>
<dbReference type="PANTHER" id="PTHR10281:SF24">
    <property type="entry name" value="MEMBRANE-ASSOCIATED PROGESTERONE RECEPTOR COMPONENT 2"/>
    <property type="match status" value="1"/>
</dbReference>
<dbReference type="EMBL" id="KT970658">
    <property type="protein sequence ID" value="APA19931.1"/>
    <property type="molecule type" value="mRNA"/>
</dbReference>
<dbReference type="SMART" id="SM01117">
    <property type="entry name" value="Cyt-b5"/>
    <property type="match status" value="1"/>
</dbReference>
<protein>
    <submittedName>
        <fullName evidence="4 7">Membrane-associated progesterone receptor component 1</fullName>
    </submittedName>
</protein>
<dbReference type="FunFam" id="3.10.120.10:FF:000003">
    <property type="entry name" value="membrane-associated progesterone receptor component 1"/>
    <property type="match status" value="1"/>
</dbReference>
<feature type="region of interest" description="Disordered" evidence="2">
    <location>
        <begin position="157"/>
        <end position="183"/>
    </location>
</feature>
<proteinExistence type="evidence at transcript level"/>
<dbReference type="PANTHER" id="PTHR10281">
    <property type="entry name" value="MEMBRANE-ASSOCIATED PROGESTERONE RECEPTOR COMPONENT-RELATED"/>
    <property type="match status" value="1"/>
</dbReference>
<dbReference type="Proteomes" id="UP001318040">
    <property type="component" value="Chromosome 61"/>
</dbReference>
<organism evidence="4">
    <name type="scientific">Petromyzon marinus</name>
    <name type="common">Sea lamprey</name>
    <dbReference type="NCBI Taxonomy" id="7757"/>
    <lineage>
        <taxon>Eukaryota</taxon>
        <taxon>Metazoa</taxon>
        <taxon>Chordata</taxon>
        <taxon>Craniata</taxon>
        <taxon>Vertebrata</taxon>
        <taxon>Cyclostomata</taxon>
        <taxon>Hyperoartia</taxon>
        <taxon>Petromyzontiformes</taxon>
        <taxon>Petromyzontidae</taxon>
        <taxon>Petromyzon</taxon>
    </lineage>
</organism>
<reference evidence="5" key="3">
    <citation type="submission" date="2015-10" db="EMBL/GenBank/DDBJ databases">
        <title>Identification and characterization of the progesterone receptors in lampreys with insight into the evolution of progesterone receptors in metazoans.</title>
        <authorList>
            <person name="Ren J."/>
            <person name="Chung-Davidson Y.-W."/>
            <person name="Li W."/>
        </authorList>
    </citation>
    <scope>NUCLEOTIDE SEQUENCE</scope>
</reference>
<dbReference type="Pfam" id="PF00173">
    <property type="entry name" value="Cyt-b5"/>
    <property type="match status" value="1"/>
</dbReference>
<evidence type="ECO:0000313" key="6">
    <source>
        <dbReference type="Proteomes" id="UP001318040"/>
    </source>
</evidence>
<accession>A0A0D3QJ49</accession>
<evidence type="ECO:0000256" key="1">
    <source>
        <dbReference type="ARBA" id="ARBA00038357"/>
    </source>
</evidence>
<reference evidence="4" key="2">
    <citation type="journal article" date="2015" name="Gen. Comp. Endocrinol.">
        <title>Evidence that progestins play an important role in spermiation and pheromone production in male sea lamprey (Petromyzon marinus).</title>
        <authorList>
            <person name="Bryan M.B."/>
            <person name="Chung-Davidson Y.W."/>
            <person name="Ren J."/>
            <person name="Bowman S."/>
            <person name="Scott A.P."/>
            <person name="Huertas M."/>
            <person name="Connolly M.P."/>
            <person name="Li W."/>
        </authorList>
    </citation>
    <scope>NUCLEOTIDE SEQUENCE</scope>
</reference>
<feature type="domain" description="Cytochrome b5 heme-binding" evidence="3">
    <location>
        <begin position="63"/>
        <end position="161"/>
    </location>
</feature>
<evidence type="ECO:0000313" key="4">
    <source>
        <dbReference type="EMBL" id="AJI42787.1"/>
    </source>
</evidence>
<dbReference type="InterPro" id="IPR036400">
    <property type="entry name" value="Cyt_B5-like_heme/steroid_sf"/>
</dbReference>
<dbReference type="EMBL" id="KJ648627">
    <property type="protein sequence ID" value="AJI42787.1"/>
    <property type="molecule type" value="mRNA"/>
</dbReference>
<dbReference type="GeneID" id="116955656"/>
<sequence>MAASELLHDLLTSPLNLALLALCAYLLVKIVRGGGGGGGGGGGDGAGDGGGEESLARLKRRDFSVEQLREFDGVRSPRILMAVNGKVFDVTAGRRFYGPEGPYGVFAGRDASRGLATFCLDRDALKEGYDDLSDMSPTEMESVYEWEMQFTEKYHHVGRLLKPGEEPNEYSDTESSSERTKDD</sequence>
<dbReference type="Gene3D" id="3.10.120.10">
    <property type="entry name" value="Cytochrome b5-like heme/steroid binding domain"/>
    <property type="match status" value="1"/>
</dbReference>
<keyword evidence="6" id="KW-1185">Reference proteome</keyword>
<dbReference type="AlphaFoldDB" id="A0A0D3QJ49"/>
<dbReference type="CTD" id="10857"/>
<dbReference type="RefSeq" id="XP_032832760.1">
    <property type="nucleotide sequence ID" value="XM_032976869.1"/>
</dbReference>